<dbReference type="Gene3D" id="2.70.70.10">
    <property type="entry name" value="Glucose Permease (Domain IIA)"/>
    <property type="match status" value="1"/>
</dbReference>
<keyword evidence="2" id="KW-1133">Transmembrane helix</keyword>
<dbReference type="InterPro" id="IPR050570">
    <property type="entry name" value="Cell_wall_metabolism_enzyme"/>
</dbReference>
<protein>
    <recommendedName>
        <fullName evidence="3">M23ase beta-sheet core domain-containing protein</fullName>
    </recommendedName>
</protein>
<accession>A0A094SEK2</accession>
<sequence>MPTSPVTTSSITPAEAAGAPSAAIPGMGKGMTAARSTDPDTAVRASNTTRARMARAVDRPSTTNPSGRKRKRRTTRPTRRETLARGRSAAPLLAMLFVGGLALVTALPANAQFQNSSSVASVNGGLQSEENLAATAKFLDGQTLEASGGAAIANRDSVSATTLRSSFSRYTSATYVNNPQGTIQWPFSVTVPITDLFGYRIPPCGWCSSDHKGVDFDTGEGYPFQAIADGVVTKVNLPDDNSLGTYVVVTHDVNGLRFDSWYAHASPGSIMVSVGQAVTVTQILGQVGNTGASTGSHLHLEIHVNGVPVDPFAWLTANAG</sequence>
<dbReference type="EMBL" id="JNSL01000079">
    <property type="protein sequence ID" value="KGA16643.1"/>
    <property type="molecule type" value="Genomic_DNA"/>
</dbReference>
<dbReference type="InterPro" id="IPR011055">
    <property type="entry name" value="Dup_hybrid_motif"/>
</dbReference>
<dbReference type="AlphaFoldDB" id="A0A094SEK2"/>
<feature type="transmembrane region" description="Helical" evidence="2">
    <location>
        <begin position="89"/>
        <end position="109"/>
    </location>
</feature>
<name>A0A094SEK2_9ZZZZ</name>
<evidence type="ECO:0000256" key="1">
    <source>
        <dbReference type="SAM" id="MobiDB-lite"/>
    </source>
</evidence>
<organism evidence="4">
    <name type="scientific">freshwater metagenome</name>
    <dbReference type="NCBI Taxonomy" id="449393"/>
    <lineage>
        <taxon>unclassified sequences</taxon>
        <taxon>metagenomes</taxon>
        <taxon>ecological metagenomes</taxon>
    </lineage>
</organism>
<feature type="compositionally biased region" description="Low complexity" evidence="1">
    <location>
        <begin position="1"/>
        <end position="26"/>
    </location>
</feature>
<dbReference type="PANTHER" id="PTHR21666:SF270">
    <property type="entry name" value="MUREIN HYDROLASE ACTIVATOR ENVC"/>
    <property type="match status" value="1"/>
</dbReference>
<proteinExistence type="predicted"/>
<feature type="domain" description="M23ase beta-sheet core" evidence="3">
    <location>
        <begin position="210"/>
        <end position="311"/>
    </location>
</feature>
<keyword evidence="2" id="KW-0812">Transmembrane</keyword>
<reference evidence="4" key="1">
    <citation type="submission" date="2014-06" db="EMBL/GenBank/DDBJ databases">
        <title>Key roles for freshwater Actinobacteria revealed by deep metagenomic sequencing.</title>
        <authorList>
            <person name="Ghai R."/>
            <person name="Mizuno C.M."/>
            <person name="Picazo A."/>
            <person name="Camacho A."/>
            <person name="Rodriguez-Valera F."/>
        </authorList>
    </citation>
    <scope>NUCLEOTIDE SEQUENCE</scope>
</reference>
<keyword evidence="2" id="KW-0472">Membrane</keyword>
<dbReference type="GO" id="GO:0004222">
    <property type="term" value="F:metalloendopeptidase activity"/>
    <property type="evidence" value="ECO:0007669"/>
    <property type="project" value="TreeGrafter"/>
</dbReference>
<dbReference type="Pfam" id="PF01551">
    <property type="entry name" value="Peptidase_M23"/>
    <property type="match status" value="1"/>
</dbReference>
<dbReference type="SUPFAM" id="SSF51261">
    <property type="entry name" value="Duplicated hybrid motif"/>
    <property type="match status" value="1"/>
</dbReference>
<gene>
    <name evidence="4" type="ORF">GM51_12175</name>
</gene>
<comment type="caution">
    <text evidence="4">The sequence shown here is derived from an EMBL/GenBank/DDBJ whole genome shotgun (WGS) entry which is preliminary data.</text>
</comment>
<feature type="compositionally biased region" description="Basic residues" evidence="1">
    <location>
        <begin position="67"/>
        <end position="77"/>
    </location>
</feature>
<evidence type="ECO:0000256" key="2">
    <source>
        <dbReference type="SAM" id="Phobius"/>
    </source>
</evidence>
<feature type="region of interest" description="Disordered" evidence="1">
    <location>
        <begin position="1"/>
        <end position="86"/>
    </location>
</feature>
<evidence type="ECO:0000313" key="4">
    <source>
        <dbReference type="EMBL" id="KGA16643.1"/>
    </source>
</evidence>
<evidence type="ECO:0000259" key="3">
    <source>
        <dbReference type="Pfam" id="PF01551"/>
    </source>
</evidence>
<dbReference type="CDD" id="cd12797">
    <property type="entry name" value="M23_peptidase"/>
    <property type="match status" value="1"/>
</dbReference>
<dbReference type="InterPro" id="IPR016047">
    <property type="entry name" value="M23ase_b-sheet_dom"/>
</dbReference>
<dbReference type="PANTHER" id="PTHR21666">
    <property type="entry name" value="PEPTIDASE-RELATED"/>
    <property type="match status" value="1"/>
</dbReference>